<evidence type="ECO:0000313" key="3">
    <source>
        <dbReference type="EMBL" id="GKV33935.1"/>
    </source>
</evidence>
<dbReference type="Proteomes" id="UP001054252">
    <property type="component" value="Unassembled WGS sequence"/>
</dbReference>
<protein>
    <recommendedName>
        <fullName evidence="5">Transposase, Ptta/En/Spm, plant</fullName>
    </recommendedName>
</protein>
<dbReference type="Pfam" id="PF03004">
    <property type="entry name" value="Transposase_24"/>
    <property type="match status" value="1"/>
</dbReference>
<evidence type="ECO:0000256" key="1">
    <source>
        <dbReference type="SAM" id="Coils"/>
    </source>
</evidence>
<organism evidence="3 4">
    <name type="scientific">Rubroshorea leprosula</name>
    <dbReference type="NCBI Taxonomy" id="152421"/>
    <lineage>
        <taxon>Eukaryota</taxon>
        <taxon>Viridiplantae</taxon>
        <taxon>Streptophyta</taxon>
        <taxon>Embryophyta</taxon>
        <taxon>Tracheophyta</taxon>
        <taxon>Spermatophyta</taxon>
        <taxon>Magnoliopsida</taxon>
        <taxon>eudicotyledons</taxon>
        <taxon>Gunneridae</taxon>
        <taxon>Pentapetalae</taxon>
        <taxon>rosids</taxon>
        <taxon>malvids</taxon>
        <taxon>Malvales</taxon>
        <taxon>Dipterocarpaceae</taxon>
        <taxon>Rubroshorea</taxon>
    </lineage>
</organism>
<feature type="compositionally biased region" description="Polar residues" evidence="2">
    <location>
        <begin position="1"/>
        <end position="11"/>
    </location>
</feature>
<name>A0AAV5L9P3_9ROSI</name>
<evidence type="ECO:0000256" key="2">
    <source>
        <dbReference type="SAM" id="MobiDB-lite"/>
    </source>
</evidence>
<comment type="caution">
    <text evidence="3">The sequence shown here is derived from an EMBL/GenBank/DDBJ whole genome shotgun (WGS) entry which is preliminary data.</text>
</comment>
<dbReference type="AlphaFoldDB" id="A0AAV5L9P3"/>
<feature type="region of interest" description="Disordered" evidence="2">
    <location>
        <begin position="1"/>
        <end position="72"/>
    </location>
</feature>
<reference evidence="3 4" key="1">
    <citation type="journal article" date="2021" name="Commun. Biol.">
        <title>The genome of Shorea leprosula (Dipterocarpaceae) highlights the ecological relevance of drought in aseasonal tropical rainforests.</title>
        <authorList>
            <person name="Ng K.K.S."/>
            <person name="Kobayashi M.J."/>
            <person name="Fawcett J.A."/>
            <person name="Hatakeyama M."/>
            <person name="Paape T."/>
            <person name="Ng C.H."/>
            <person name="Ang C.C."/>
            <person name="Tnah L.H."/>
            <person name="Lee C.T."/>
            <person name="Nishiyama T."/>
            <person name="Sese J."/>
            <person name="O'Brien M.J."/>
            <person name="Copetti D."/>
            <person name="Mohd Noor M.I."/>
            <person name="Ong R.C."/>
            <person name="Putra M."/>
            <person name="Sireger I.Z."/>
            <person name="Indrioko S."/>
            <person name="Kosugi Y."/>
            <person name="Izuno A."/>
            <person name="Isagi Y."/>
            <person name="Lee S.L."/>
            <person name="Shimizu K.K."/>
        </authorList>
    </citation>
    <scope>NUCLEOTIDE SEQUENCE [LARGE SCALE GENOMIC DNA]</scope>
    <source>
        <strain evidence="3">214</strain>
    </source>
</reference>
<proteinExistence type="predicted"/>
<evidence type="ECO:0000313" key="4">
    <source>
        <dbReference type="Proteomes" id="UP001054252"/>
    </source>
</evidence>
<keyword evidence="4" id="KW-1185">Reference proteome</keyword>
<keyword evidence="1" id="KW-0175">Coiled coil</keyword>
<feature type="region of interest" description="Disordered" evidence="2">
    <location>
        <begin position="155"/>
        <end position="177"/>
    </location>
</feature>
<feature type="compositionally biased region" description="Basic residues" evidence="2">
    <location>
        <begin position="157"/>
        <end position="171"/>
    </location>
</feature>
<accession>A0AAV5L9P3</accession>
<gene>
    <name evidence="3" type="ORF">SLEP1_g42372</name>
</gene>
<dbReference type="EMBL" id="BPVZ01000103">
    <property type="protein sequence ID" value="GKV33935.1"/>
    <property type="molecule type" value="Genomic_DNA"/>
</dbReference>
<feature type="coiled-coil region" evidence="1">
    <location>
        <begin position="301"/>
        <end position="335"/>
    </location>
</feature>
<sequence>MEAVDSTQPQRRNPFDPQRRVQEEVPTDVVLETPASDADIQAESPSDEDTPVDTPQQRQGRGQAKPLQMPTDGTKIPLELDEYGGLPQQQTYEWDLAIENTVKDLWNMTARIKFKHALSELKAKCAKRNFQVKPPDMNPELWAKLVHLWTEDEGHLRRSSSAKANRAKGPRVTHTSSSMDVNVYRKKMQQANPEGRPPTYPEVYTNRRQHKGKGKDQLPVYCNDEAQEIGEKLTAEYATRQEEEGFDPTIPHAEILLKATGGVKKGWLKGLDIHTHPQDIGVSTSRREPFRPPIIGQSNKVIELEQTVESLKADNQNLRQQVFNVLADNDSLRQQQSTLATQMQQLYQHLGMTPADTSGTVTPRTPRDI</sequence>
<evidence type="ECO:0008006" key="5">
    <source>
        <dbReference type="Google" id="ProtNLM"/>
    </source>
</evidence>
<dbReference type="InterPro" id="IPR004252">
    <property type="entry name" value="Probable_transposase_24"/>
</dbReference>
<feature type="compositionally biased region" description="Basic and acidic residues" evidence="2">
    <location>
        <begin position="13"/>
        <end position="23"/>
    </location>
</feature>